<dbReference type="InterPro" id="IPR015414">
    <property type="entry name" value="TMEM64"/>
</dbReference>
<name>Q9K871_HALH5</name>
<comment type="similarity">
    <text evidence="6">Belongs to the TVP38/TMEM64 family.</text>
</comment>
<keyword evidence="5 6" id="KW-0472">Membrane</keyword>
<dbReference type="PIR" id="G84041">
    <property type="entry name" value="G84041"/>
</dbReference>
<accession>Q9K871</accession>
<comment type="subcellular location">
    <subcellularLocation>
        <location evidence="1 6">Cell membrane</location>
        <topology evidence="1 6">Multi-pass membrane protein</topology>
    </subcellularLocation>
</comment>
<feature type="transmembrane region" description="Helical" evidence="6">
    <location>
        <begin position="132"/>
        <end position="148"/>
    </location>
</feature>
<evidence type="ECO:0000256" key="3">
    <source>
        <dbReference type="ARBA" id="ARBA00022692"/>
    </source>
</evidence>
<dbReference type="Pfam" id="PF09335">
    <property type="entry name" value="VTT_dom"/>
    <property type="match status" value="1"/>
</dbReference>
<protein>
    <recommendedName>
        <fullName evidence="6">TVP38/TMEM64 family membrane protein</fullName>
    </recommendedName>
</protein>
<feature type="transmembrane region" description="Helical" evidence="6">
    <location>
        <begin position="55"/>
        <end position="75"/>
    </location>
</feature>
<evidence type="ECO:0000313" key="9">
    <source>
        <dbReference type="Proteomes" id="UP000001258"/>
    </source>
</evidence>
<evidence type="ECO:0000313" key="8">
    <source>
        <dbReference type="EMBL" id="BAB06854.1"/>
    </source>
</evidence>
<organism evidence="8 9">
    <name type="scientific">Halalkalibacterium halodurans (strain ATCC BAA-125 / DSM 18197 / FERM 7344 / JCM 9153 / C-125)</name>
    <name type="common">Bacillus halodurans</name>
    <dbReference type="NCBI Taxonomy" id="272558"/>
    <lineage>
        <taxon>Bacteria</taxon>
        <taxon>Bacillati</taxon>
        <taxon>Bacillota</taxon>
        <taxon>Bacilli</taxon>
        <taxon>Bacillales</taxon>
        <taxon>Bacillaceae</taxon>
        <taxon>Halalkalibacterium (ex Joshi et al. 2022)</taxon>
    </lineage>
</organism>
<dbReference type="KEGG" id="bha:BH3135"/>
<keyword evidence="9" id="KW-1185">Reference proteome</keyword>
<dbReference type="PANTHER" id="PTHR12677:SF59">
    <property type="entry name" value="GOLGI APPARATUS MEMBRANE PROTEIN TVP38-RELATED"/>
    <property type="match status" value="1"/>
</dbReference>
<gene>
    <name evidence="8" type="ordered locus">BH3135</name>
</gene>
<dbReference type="AlphaFoldDB" id="Q9K871"/>
<sequence>MEEMFETSLKVIEQSGWLAPVLFIMLHVFRQVFFIPVIIICLVGGYLFGSFYGSLYSIIGLTATSALFYGIVHGFPRFLAKVSQLKKRFLGEKESLSLPQMMLLRIVPFIHFHLVSLYVMETRPTFREYMKISFYLSMPPAIIYTLFGDMIHELPLVGTVVFALFIGLLCFMARRKEQRYAWQEFFKA</sequence>
<feature type="transmembrane region" description="Helical" evidence="6">
    <location>
        <begin position="154"/>
        <end position="173"/>
    </location>
</feature>
<feature type="domain" description="VTT" evidence="7">
    <location>
        <begin position="36"/>
        <end position="149"/>
    </location>
</feature>
<dbReference type="HOGENOM" id="CLU_1473912_0_0_9"/>
<dbReference type="InterPro" id="IPR032816">
    <property type="entry name" value="VTT_dom"/>
</dbReference>
<evidence type="ECO:0000256" key="6">
    <source>
        <dbReference type="RuleBase" id="RU366058"/>
    </source>
</evidence>
<evidence type="ECO:0000256" key="4">
    <source>
        <dbReference type="ARBA" id="ARBA00022989"/>
    </source>
</evidence>
<dbReference type="DNASU" id="890581"/>
<proteinExistence type="inferred from homology"/>
<evidence type="ECO:0000256" key="2">
    <source>
        <dbReference type="ARBA" id="ARBA00022475"/>
    </source>
</evidence>
<keyword evidence="3 6" id="KW-0812">Transmembrane</keyword>
<dbReference type="GO" id="GO:0005886">
    <property type="term" value="C:plasma membrane"/>
    <property type="evidence" value="ECO:0007669"/>
    <property type="project" value="UniProtKB-SubCell"/>
</dbReference>
<dbReference type="PANTHER" id="PTHR12677">
    <property type="entry name" value="GOLGI APPARATUS MEMBRANE PROTEIN TVP38-RELATED"/>
    <property type="match status" value="1"/>
</dbReference>
<dbReference type="Proteomes" id="UP000001258">
    <property type="component" value="Chromosome"/>
</dbReference>
<feature type="transmembrane region" description="Helical" evidence="6">
    <location>
        <begin position="20"/>
        <end position="48"/>
    </location>
</feature>
<dbReference type="eggNOG" id="COG0398">
    <property type="taxonomic scope" value="Bacteria"/>
</dbReference>
<dbReference type="EMBL" id="BA000004">
    <property type="protein sequence ID" value="BAB06854.1"/>
    <property type="molecule type" value="Genomic_DNA"/>
</dbReference>
<evidence type="ECO:0000259" key="7">
    <source>
        <dbReference type="Pfam" id="PF09335"/>
    </source>
</evidence>
<evidence type="ECO:0000256" key="5">
    <source>
        <dbReference type="ARBA" id="ARBA00023136"/>
    </source>
</evidence>
<dbReference type="OrthoDB" id="2451090at2"/>
<keyword evidence="2 6" id="KW-1003">Cell membrane</keyword>
<dbReference type="RefSeq" id="WP_010899279.1">
    <property type="nucleotide sequence ID" value="NC_002570.2"/>
</dbReference>
<evidence type="ECO:0000256" key="1">
    <source>
        <dbReference type="ARBA" id="ARBA00004651"/>
    </source>
</evidence>
<feature type="transmembrane region" description="Helical" evidence="6">
    <location>
        <begin position="102"/>
        <end position="120"/>
    </location>
</feature>
<reference evidence="8 9" key="1">
    <citation type="journal article" date="2000" name="Nucleic Acids Res.">
        <title>Complete genome sequence of the alkaliphilic bacterium Bacillus halodurans and genomic sequence comparison with Bacillus subtilis.</title>
        <authorList>
            <person name="Takami H."/>
            <person name="Nakasone K."/>
            <person name="Takaki Y."/>
            <person name="Maeno G."/>
            <person name="Sasaki R."/>
            <person name="Masui N."/>
            <person name="Fuji F."/>
            <person name="Hirama C."/>
            <person name="Nakamura Y."/>
            <person name="Ogasawara N."/>
            <person name="Kuhara S."/>
            <person name="Horikoshi K."/>
        </authorList>
    </citation>
    <scope>NUCLEOTIDE SEQUENCE [LARGE SCALE GENOMIC DNA]</scope>
    <source>
        <strain evidence="9">ATCC BAA-125 / DSM 18197 / FERM 7344 / JCM 9153 / C-125</strain>
    </source>
</reference>
<dbReference type="STRING" id="272558.gene:10729047"/>
<keyword evidence="4 6" id="KW-1133">Transmembrane helix</keyword>